<evidence type="ECO:0000313" key="2">
    <source>
        <dbReference type="EMBL" id="QJW93415.1"/>
    </source>
</evidence>
<dbReference type="SUPFAM" id="SSF48371">
    <property type="entry name" value="ARM repeat"/>
    <property type="match status" value="1"/>
</dbReference>
<gene>
    <name evidence="2" type="ORF">FTUN_0921</name>
</gene>
<evidence type="ECO:0000256" key="1">
    <source>
        <dbReference type="SAM" id="MobiDB-lite"/>
    </source>
</evidence>
<dbReference type="RefSeq" id="WP_171469607.1">
    <property type="nucleotide sequence ID" value="NZ_CP053452.2"/>
</dbReference>
<dbReference type="InterPro" id="IPR011989">
    <property type="entry name" value="ARM-like"/>
</dbReference>
<organism evidence="2 3">
    <name type="scientific">Frigoriglobus tundricola</name>
    <dbReference type="NCBI Taxonomy" id="2774151"/>
    <lineage>
        <taxon>Bacteria</taxon>
        <taxon>Pseudomonadati</taxon>
        <taxon>Planctomycetota</taxon>
        <taxon>Planctomycetia</taxon>
        <taxon>Gemmatales</taxon>
        <taxon>Gemmataceae</taxon>
        <taxon>Frigoriglobus</taxon>
    </lineage>
</organism>
<evidence type="ECO:0000313" key="3">
    <source>
        <dbReference type="Proteomes" id="UP000503447"/>
    </source>
</evidence>
<feature type="compositionally biased region" description="Pro residues" evidence="1">
    <location>
        <begin position="302"/>
        <end position="317"/>
    </location>
</feature>
<dbReference type="Gene3D" id="1.25.10.10">
    <property type="entry name" value="Leucine-rich Repeat Variant"/>
    <property type="match status" value="1"/>
</dbReference>
<dbReference type="KEGG" id="ftj:FTUN_0921"/>
<keyword evidence="3" id="KW-1185">Reference proteome</keyword>
<reference evidence="3" key="1">
    <citation type="submission" date="2020-05" db="EMBL/GenBank/DDBJ databases">
        <title>Frigoriglobus tundricola gen. nov., sp. nov., a psychrotolerant cellulolytic planctomycete of the family Gemmataceae with two divergent copies of 16S rRNA gene.</title>
        <authorList>
            <person name="Kulichevskaya I.S."/>
            <person name="Ivanova A.A."/>
            <person name="Naumoff D.G."/>
            <person name="Beletsky A.V."/>
            <person name="Rijpstra W.I.C."/>
            <person name="Sinninghe Damste J.S."/>
            <person name="Mardanov A.V."/>
            <person name="Ravin N.V."/>
            <person name="Dedysh S.N."/>
        </authorList>
    </citation>
    <scope>NUCLEOTIDE SEQUENCE [LARGE SCALE GENOMIC DNA]</scope>
    <source>
        <strain evidence="3">PL17</strain>
    </source>
</reference>
<accession>A0A6M5YH84</accession>
<protein>
    <recommendedName>
        <fullName evidence="4">HEAT repeat domain-containing protein</fullName>
    </recommendedName>
</protein>
<dbReference type="Pfam" id="PF13646">
    <property type="entry name" value="HEAT_2"/>
    <property type="match status" value="1"/>
</dbReference>
<proteinExistence type="predicted"/>
<feature type="region of interest" description="Disordered" evidence="1">
    <location>
        <begin position="291"/>
        <end position="317"/>
    </location>
</feature>
<name>A0A6M5YH84_9BACT</name>
<dbReference type="EMBL" id="CP053452">
    <property type="protein sequence ID" value="QJW93415.1"/>
    <property type="molecule type" value="Genomic_DNA"/>
</dbReference>
<dbReference type="PRINTS" id="PR01217">
    <property type="entry name" value="PRICHEXTENSN"/>
</dbReference>
<evidence type="ECO:0008006" key="4">
    <source>
        <dbReference type="Google" id="ProtNLM"/>
    </source>
</evidence>
<dbReference type="InterPro" id="IPR016024">
    <property type="entry name" value="ARM-type_fold"/>
</dbReference>
<sequence>MLRIRLTVALLLAALVVPMVLAGPGLFGNKPKPDAARVRTLAETLKSDPDEKKRKAAATELGWADARIIPDVVPALAAALQKDASAAVRAEAADALCQLNQMVPQAGVALEGAAADDPALAVRLAAKKALWQYHLNGYRSPKGSDGLAMQTIEPPIASPVGPTGIRPAVVFTPAPPPPVYVAPPPVDVPSPIALPPILPTGPRVVRRSFFGDLLSLVRPPGSSRAGAIPVPTVEPPIAKPAAVSLRPFPASTAPHPKPTLPLVAPPVPVDPPVPEYVSTLPPFKPDLPSIVLPPDAEVPGPALTPPKIPPTLPPSRR</sequence>
<dbReference type="Proteomes" id="UP000503447">
    <property type="component" value="Chromosome"/>
</dbReference>
<dbReference type="AlphaFoldDB" id="A0A6M5YH84"/>